<dbReference type="GeneID" id="41976055"/>
<dbReference type="RefSeq" id="XP_030992100.1">
    <property type="nucleotide sequence ID" value="XM_031143481.1"/>
</dbReference>
<dbReference type="PANTHER" id="PTHR11559">
    <property type="entry name" value="CARBOXYLESTERASE"/>
    <property type="match status" value="1"/>
</dbReference>
<dbReference type="Proteomes" id="UP000319257">
    <property type="component" value="Unassembled WGS sequence"/>
</dbReference>
<organism evidence="2 3">
    <name type="scientific">Thyridium curvatum</name>
    <dbReference type="NCBI Taxonomy" id="1093900"/>
    <lineage>
        <taxon>Eukaryota</taxon>
        <taxon>Fungi</taxon>
        <taxon>Dikarya</taxon>
        <taxon>Ascomycota</taxon>
        <taxon>Pezizomycotina</taxon>
        <taxon>Sordariomycetes</taxon>
        <taxon>Sordariomycetidae</taxon>
        <taxon>Thyridiales</taxon>
        <taxon>Thyridiaceae</taxon>
        <taxon>Thyridium</taxon>
    </lineage>
</organism>
<dbReference type="Pfam" id="PF00135">
    <property type="entry name" value="COesterase"/>
    <property type="match status" value="1"/>
</dbReference>
<reference evidence="2 3" key="1">
    <citation type="submission" date="2019-06" db="EMBL/GenBank/DDBJ databases">
        <title>Draft genome sequence of the filamentous fungus Phialemoniopsis curvata isolated from diesel fuel.</title>
        <authorList>
            <person name="Varaljay V.A."/>
            <person name="Lyon W.J."/>
            <person name="Crouch A.L."/>
            <person name="Drake C.E."/>
            <person name="Hollomon J.M."/>
            <person name="Nadeau L.J."/>
            <person name="Nunn H.S."/>
            <person name="Stevenson B.S."/>
            <person name="Bojanowski C.L."/>
            <person name="Crookes-Goodson W.J."/>
        </authorList>
    </citation>
    <scope>NUCLEOTIDE SEQUENCE [LARGE SCALE GENOMIC DNA]</scope>
    <source>
        <strain evidence="2 3">D216</strain>
    </source>
</reference>
<dbReference type="InterPro" id="IPR002018">
    <property type="entry name" value="CarbesteraseB"/>
</dbReference>
<dbReference type="OrthoDB" id="3200163at2759"/>
<dbReference type="AlphaFoldDB" id="A0A507AZF0"/>
<evidence type="ECO:0000313" key="2">
    <source>
        <dbReference type="EMBL" id="TPX10389.1"/>
    </source>
</evidence>
<dbReference type="EMBL" id="SKBQ01000058">
    <property type="protein sequence ID" value="TPX10389.1"/>
    <property type="molecule type" value="Genomic_DNA"/>
</dbReference>
<gene>
    <name evidence="2" type="ORF">E0L32_008608</name>
</gene>
<keyword evidence="3" id="KW-1185">Reference proteome</keyword>
<dbReference type="STRING" id="1093900.A0A507AZF0"/>
<dbReference type="InterPro" id="IPR029058">
    <property type="entry name" value="AB_hydrolase_fold"/>
</dbReference>
<dbReference type="Gene3D" id="3.40.50.1820">
    <property type="entry name" value="alpha/beta hydrolase"/>
    <property type="match status" value="1"/>
</dbReference>
<feature type="domain" description="Carboxylesterase type B" evidence="1">
    <location>
        <begin position="11"/>
        <end position="474"/>
    </location>
</feature>
<dbReference type="SUPFAM" id="SSF53474">
    <property type="entry name" value="alpha/beta-Hydrolases"/>
    <property type="match status" value="1"/>
</dbReference>
<proteinExistence type="predicted"/>
<protein>
    <recommendedName>
        <fullName evidence="1">Carboxylesterase type B domain-containing protein</fullName>
    </recommendedName>
</protein>
<evidence type="ECO:0000313" key="3">
    <source>
        <dbReference type="Proteomes" id="UP000319257"/>
    </source>
</evidence>
<accession>A0A507AZF0</accession>
<comment type="caution">
    <text evidence="2">The sequence shown here is derived from an EMBL/GenBank/DDBJ whole genome shotgun (WGS) entry which is preliminary data.</text>
</comment>
<dbReference type="InParanoid" id="A0A507AZF0"/>
<evidence type="ECO:0000259" key="1">
    <source>
        <dbReference type="Pfam" id="PF00135"/>
    </source>
</evidence>
<name>A0A507AZF0_9PEZI</name>
<sequence length="523" mass="58279">MIGEYDDSHDLVYFRGIPYATVDKRWTHSRPRHSLESPFDATEFGPRCVQLEGEVLVSGGTNDPTPGDDEFDCLNLNICVPRETLQQLESGSTVKKIPVMFWIHGGAFKYGANSVARYRPHRLCATARRTGHPIILVQVGYRLGALGFAASEDLITETKEASGVTNGEGRPTTDLAVGNYGFVDQRNALIWVQEHIQDFGGDADNVTAFGVSAGSASVHHHILTGKPMFDRAICMSGAAPTLGPLPYFRYQQAWEDLCCKLGVAGDPPKERLERLRAIQPQEILQSYSAAAMGPMADGVLLPKSWSFEQPNQTRCQSLIIGDTNVEGIIMSGLAKRIKPSQLQKKARNMLSKSDADTFSRLFGFSGDDEQPWEAYRDSIRHFMSVMMFQFPNMRIAETFKVSTGGDAFLYHFEEPSPFPGLTYGLSYHGQCALYMYGVENEALPAKSQRVAEAMAEAWTAFAHGKTPWEPYTAAERFMRFGPEGKVELRDAMSDDTRGYGHVVWLKEHFEDVMRLAREVLQSE</sequence>
<dbReference type="InterPro" id="IPR050309">
    <property type="entry name" value="Type-B_Carboxylest/Lipase"/>
</dbReference>